<evidence type="ECO:0000256" key="9">
    <source>
        <dbReference type="PIRSR" id="PIRSR602326-1"/>
    </source>
</evidence>
<feature type="transmembrane region" description="Helical" evidence="10">
    <location>
        <begin position="257"/>
        <end position="275"/>
    </location>
</feature>
<comment type="subcellular location">
    <subcellularLocation>
        <location evidence="1">Membrane</location>
    </subcellularLocation>
</comment>
<dbReference type="GO" id="GO:0016020">
    <property type="term" value="C:membrane"/>
    <property type="evidence" value="ECO:0007669"/>
    <property type="project" value="UniProtKB-SubCell"/>
</dbReference>
<feature type="binding site" description="covalent" evidence="9">
    <location>
        <position position="62"/>
    </location>
    <ligand>
        <name>heme c</name>
        <dbReference type="ChEBI" id="CHEBI:61717"/>
    </ligand>
</feature>
<comment type="caution">
    <text evidence="13">The sequence shown here is derived from an EMBL/GenBank/DDBJ whole genome shotgun (WGS) entry which is preliminary data.</text>
</comment>
<dbReference type="Gene3D" id="1.10.760.10">
    <property type="entry name" value="Cytochrome c-like domain"/>
    <property type="match status" value="1"/>
</dbReference>
<keyword evidence="4 10" id="KW-0812">Transmembrane</keyword>
<dbReference type="InterPro" id="IPR002326">
    <property type="entry name" value="Cyt_c1"/>
</dbReference>
<feature type="binding site" description="covalent" evidence="9">
    <location>
        <position position="65"/>
    </location>
    <ligand>
        <name>heme c</name>
        <dbReference type="ChEBI" id="CHEBI:61717"/>
    </ligand>
</feature>
<keyword evidence="8 10" id="KW-0472">Membrane</keyword>
<evidence type="ECO:0000256" key="3">
    <source>
        <dbReference type="ARBA" id="ARBA00022617"/>
    </source>
</evidence>
<protein>
    <recommendedName>
        <fullName evidence="2">Cytochrome c1</fullName>
    </recommendedName>
</protein>
<dbReference type="GO" id="GO:0020037">
    <property type="term" value="F:heme binding"/>
    <property type="evidence" value="ECO:0007669"/>
    <property type="project" value="InterPro"/>
</dbReference>
<organism evidence="13 14">
    <name type="scientific">Caulobacter segnis</name>
    <dbReference type="NCBI Taxonomy" id="88688"/>
    <lineage>
        <taxon>Bacteria</taxon>
        <taxon>Pseudomonadati</taxon>
        <taxon>Pseudomonadota</taxon>
        <taxon>Alphaproteobacteria</taxon>
        <taxon>Caulobacterales</taxon>
        <taxon>Caulobacteraceae</taxon>
        <taxon>Caulobacter</taxon>
    </lineage>
</organism>
<proteinExistence type="predicted"/>
<dbReference type="GO" id="GO:0046872">
    <property type="term" value="F:metal ion binding"/>
    <property type="evidence" value="ECO:0007669"/>
    <property type="project" value="UniProtKB-KW"/>
</dbReference>
<dbReference type="PROSITE" id="PS51007">
    <property type="entry name" value="CYTC"/>
    <property type="match status" value="1"/>
</dbReference>
<sequence>MLRKLSVIAAAAGLMLAGAAGPALANGGALPAKEVHWSFEGPFGKFDQAQLQRGFKVYREVCSACHSLKLVAFRNLGDKGGPFYNEKYPNSNDNPWVKAIAKDYEVADIDGETGDAIKRPATSADHFPSPFANEAAARASNGGALPPDMSLLAKAREEGPAHIYSIVTGYVTPPKGLAVPTGGHYNPYFPGDLTSAWHGSHEHVPPGGFIAMAPPLKDGLVSFDDGTKSTLDQQAKDVSAFLMWAAEPKLEERKQTGFAVLIYLVLLSGLLYASYKTVWRNESH</sequence>
<keyword evidence="6 10" id="KW-1133">Transmembrane helix</keyword>
<dbReference type="Proteomes" id="UP000249393">
    <property type="component" value="Unassembled WGS sequence"/>
</dbReference>
<evidence type="ECO:0000256" key="1">
    <source>
        <dbReference type="ARBA" id="ARBA00004370"/>
    </source>
</evidence>
<feature type="signal peptide" evidence="11">
    <location>
        <begin position="1"/>
        <end position="25"/>
    </location>
</feature>
<dbReference type="RefSeq" id="WP_304278682.1">
    <property type="nucleotide sequence ID" value="NZ_QFQZ01000040.1"/>
</dbReference>
<evidence type="ECO:0000256" key="10">
    <source>
        <dbReference type="SAM" id="Phobius"/>
    </source>
</evidence>
<dbReference type="PANTHER" id="PTHR10266:SF3">
    <property type="entry name" value="CYTOCHROME C1, HEME PROTEIN, MITOCHONDRIAL"/>
    <property type="match status" value="1"/>
</dbReference>
<evidence type="ECO:0000256" key="7">
    <source>
        <dbReference type="ARBA" id="ARBA00023004"/>
    </source>
</evidence>
<dbReference type="PRINTS" id="PR00603">
    <property type="entry name" value="CYTOCHROMEC1"/>
</dbReference>
<feature type="domain" description="Cytochrome c" evidence="12">
    <location>
        <begin position="49"/>
        <end position="246"/>
    </location>
</feature>
<reference evidence="13 14" key="1">
    <citation type="submission" date="2017-08" db="EMBL/GenBank/DDBJ databases">
        <title>Infants hospitalized years apart are colonized by the same room-sourced microbial strains.</title>
        <authorList>
            <person name="Brooks B."/>
            <person name="Olm M.R."/>
            <person name="Firek B.A."/>
            <person name="Baker R."/>
            <person name="Thomas B.C."/>
            <person name="Morowitz M.J."/>
            <person name="Banfield J.F."/>
        </authorList>
    </citation>
    <scope>NUCLEOTIDE SEQUENCE [LARGE SCALE GENOMIC DNA]</scope>
    <source>
        <strain evidence="13">S2_003_000_R2_4</strain>
    </source>
</reference>
<feature type="chain" id="PRO_5016051561" description="Cytochrome c1" evidence="11">
    <location>
        <begin position="26"/>
        <end position="284"/>
    </location>
</feature>
<evidence type="ECO:0000256" key="4">
    <source>
        <dbReference type="ARBA" id="ARBA00022692"/>
    </source>
</evidence>
<feature type="binding site" description="covalent" evidence="9">
    <location>
        <position position="212"/>
    </location>
    <ligand>
        <name>heme c</name>
        <dbReference type="ChEBI" id="CHEBI:61717"/>
    </ligand>
</feature>
<dbReference type="AlphaFoldDB" id="A0A2W5WID5"/>
<dbReference type="Pfam" id="PF02167">
    <property type="entry name" value="Cytochrom_C1"/>
    <property type="match status" value="1"/>
</dbReference>
<accession>A0A2W5WID5</accession>
<evidence type="ECO:0000259" key="12">
    <source>
        <dbReference type="PROSITE" id="PS51007"/>
    </source>
</evidence>
<keyword evidence="3 9" id="KW-0349">Heme</keyword>
<keyword evidence="5 9" id="KW-0479">Metal-binding</keyword>
<evidence type="ECO:0000313" key="14">
    <source>
        <dbReference type="Proteomes" id="UP000249393"/>
    </source>
</evidence>
<dbReference type="SUPFAM" id="SSF46626">
    <property type="entry name" value="Cytochrome c"/>
    <property type="match status" value="1"/>
</dbReference>
<dbReference type="InterPro" id="IPR036909">
    <property type="entry name" value="Cyt_c-like_dom_sf"/>
</dbReference>
<comment type="cofactor">
    <cofactor evidence="9">
        <name>heme c</name>
        <dbReference type="ChEBI" id="CHEBI:61717"/>
    </cofactor>
    <text evidence="9">Binds 1 heme c group covalently per subunit.</text>
</comment>
<evidence type="ECO:0000256" key="8">
    <source>
        <dbReference type="ARBA" id="ARBA00023136"/>
    </source>
</evidence>
<dbReference type="Gene3D" id="1.20.5.100">
    <property type="entry name" value="Cytochrome c1, transmembrane anchor, C-terminal"/>
    <property type="match status" value="1"/>
</dbReference>
<dbReference type="GO" id="GO:0009055">
    <property type="term" value="F:electron transfer activity"/>
    <property type="evidence" value="ECO:0007669"/>
    <property type="project" value="InterPro"/>
</dbReference>
<evidence type="ECO:0000313" key="13">
    <source>
        <dbReference type="EMBL" id="PZR33518.1"/>
    </source>
</evidence>
<dbReference type="PANTHER" id="PTHR10266">
    <property type="entry name" value="CYTOCHROME C1"/>
    <property type="match status" value="1"/>
</dbReference>
<name>A0A2W5WID5_9CAUL</name>
<evidence type="ECO:0000256" key="2">
    <source>
        <dbReference type="ARBA" id="ARBA00016165"/>
    </source>
</evidence>
<dbReference type="InterPro" id="IPR009056">
    <property type="entry name" value="Cyt_c-like_dom"/>
</dbReference>
<keyword evidence="11" id="KW-0732">Signal</keyword>
<feature type="binding site" description="covalent" evidence="9">
    <location>
        <position position="66"/>
    </location>
    <ligand>
        <name>heme c</name>
        <dbReference type="ChEBI" id="CHEBI:61717"/>
    </ligand>
</feature>
<dbReference type="EMBL" id="QFQZ01000040">
    <property type="protein sequence ID" value="PZR33518.1"/>
    <property type="molecule type" value="Genomic_DNA"/>
</dbReference>
<gene>
    <name evidence="13" type="ORF">DI526_13180</name>
</gene>
<evidence type="ECO:0000256" key="11">
    <source>
        <dbReference type="SAM" id="SignalP"/>
    </source>
</evidence>
<evidence type="ECO:0000256" key="5">
    <source>
        <dbReference type="ARBA" id="ARBA00022723"/>
    </source>
</evidence>
<keyword evidence="7 9" id="KW-0408">Iron</keyword>
<evidence type="ECO:0000256" key="6">
    <source>
        <dbReference type="ARBA" id="ARBA00022989"/>
    </source>
</evidence>